<evidence type="ECO:0000256" key="3">
    <source>
        <dbReference type="ARBA" id="ARBA00023002"/>
    </source>
</evidence>
<proteinExistence type="inferred from homology"/>
<dbReference type="GO" id="GO:0010181">
    <property type="term" value="F:FMN binding"/>
    <property type="evidence" value="ECO:0007669"/>
    <property type="project" value="InterPro"/>
</dbReference>
<dbReference type="GO" id="GO:0016628">
    <property type="term" value="F:oxidoreductase activity, acting on the CH-CH group of donors, NAD or NADP as acceptor"/>
    <property type="evidence" value="ECO:0007669"/>
    <property type="project" value="UniProtKB-ARBA"/>
</dbReference>
<feature type="domain" description="NADH:flavin oxidoreductase/NADH oxidase N-terminal" evidence="4">
    <location>
        <begin position="2"/>
        <end position="333"/>
    </location>
</feature>
<dbReference type="AlphaFoldDB" id="A0A4R6DHK9"/>
<gene>
    <name evidence="5" type="ORF">EDF64_10714</name>
</gene>
<organism evidence="5 6">
    <name type="scientific">Curtobacterium flaccumfaciens</name>
    <dbReference type="NCBI Taxonomy" id="2035"/>
    <lineage>
        <taxon>Bacteria</taxon>
        <taxon>Bacillati</taxon>
        <taxon>Actinomycetota</taxon>
        <taxon>Actinomycetes</taxon>
        <taxon>Micrococcales</taxon>
        <taxon>Microbacteriaceae</taxon>
        <taxon>Curtobacterium</taxon>
    </lineage>
</organism>
<evidence type="ECO:0000256" key="2">
    <source>
        <dbReference type="ARBA" id="ARBA00005979"/>
    </source>
</evidence>
<protein>
    <submittedName>
        <fullName evidence="5">2,4-dienoyl-CoA reductase-like NADH-dependent reductase (Old Yellow Enzyme family)</fullName>
    </submittedName>
</protein>
<dbReference type="OrthoDB" id="3169239at2"/>
<dbReference type="Gene3D" id="3.20.20.70">
    <property type="entry name" value="Aldolase class I"/>
    <property type="match status" value="1"/>
</dbReference>
<dbReference type="InterPro" id="IPR013785">
    <property type="entry name" value="Aldolase_TIM"/>
</dbReference>
<dbReference type="Proteomes" id="UP000295764">
    <property type="component" value="Unassembled WGS sequence"/>
</dbReference>
<comment type="cofactor">
    <cofactor evidence="1">
        <name>FMN</name>
        <dbReference type="ChEBI" id="CHEBI:58210"/>
    </cofactor>
</comment>
<sequence length="363" mass="38351">MKLFEPATLGALPLSNRIVMAPLTRTRAGEAGVPNDLLVEHYRQRAGLGLIVTEGTWPVQEGRSYPGQPGIETDDQIAGWRRVADAVHAEGGTIVMQLMHGGRVSHTDISQTPRIVAPSAIAAPGETHTATGKAAMPVPHALTTDEVQEAVQGFVQAARNAIAAGLDGVEVHGANGYLVHEFMSPVSNTRTDQYGGSPENRARFAVEVTTAVAEAIGADRTSIRLSPEHGIQGVIEDDPADVHATYTAVAEGLAPLGLAFIDVLHADPTGELVQHIRRTVGAPFVANSGFSSLTTRDEALALVDGGHADAVGVGRAAIANPDLAHRWEHDAELNEPRPEFFYGQSAEGYTDYPTLAEVRAQVA</sequence>
<name>A0A4R6DHK9_9MICO</name>
<reference evidence="5 6" key="1">
    <citation type="submission" date="2019-03" db="EMBL/GenBank/DDBJ databases">
        <title>Genomic analyses of the natural microbiome of Caenorhabditis elegans.</title>
        <authorList>
            <person name="Samuel B."/>
        </authorList>
    </citation>
    <scope>NUCLEOTIDE SEQUENCE [LARGE SCALE GENOMIC DNA]</scope>
    <source>
        <strain evidence="5 6">JUb65</strain>
    </source>
</reference>
<evidence type="ECO:0000313" key="6">
    <source>
        <dbReference type="Proteomes" id="UP000295764"/>
    </source>
</evidence>
<accession>A0A4R6DHK9</accession>
<evidence type="ECO:0000313" key="5">
    <source>
        <dbReference type="EMBL" id="TDN43589.1"/>
    </source>
</evidence>
<dbReference type="EMBL" id="SNVW01000007">
    <property type="protein sequence ID" value="TDN43589.1"/>
    <property type="molecule type" value="Genomic_DNA"/>
</dbReference>
<evidence type="ECO:0000256" key="1">
    <source>
        <dbReference type="ARBA" id="ARBA00001917"/>
    </source>
</evidence>
<dbReference type="STRING" id="2035.RU06_15140"/>
<dbReference type="PANTHER" id="PTHR22893:SF91">
    <property type="entry name" value="NADPH DEHYDROGENASE 2-RELATED"/>
    <property type="match status" value="1"/>
</dbReference>
<dbReference type="FunFam" id="3.20.20.70:FF:000059">
    <property type="entry name" value="N-ethylmaleimide reductase, FMN-linked"/>
    <property type="match status" value="1"/>
</dbReference>
<comment type="similarity">
    <text evidence="2">Belongs to the NADH:flavin oxidoreductase/NADH oxidase family.</text>
</comment>
<dbReference type="InterPro" id="IPR001155">
    <property type="entry name" value="OxRdtase_FMN_N"/>
</dbReference>
<dbReference type="InterPro" id="IPR045247">
    <property type="entry name" value="Oye-like"/>
</dbReference>
<keyword evidence="3" id="KW-0560">Oxidoreductase</keyword>
<dbReference type="SUPFAM" id="SSF51395">
    <property type="entry name" value="FMN-linked oxidoreductases"/>
    <property type="match status" value="1"/>
</dbReference>
<comment type="caution">
    <text evidence="5">The sequence shown here is derived from an EMBL/GenBank/DDBJ whole genome shotgun (WGS) entry which is preliminary data.</text>
</comment>
<evidence type="ECO:0000259" key="4">
    <source>
        <dbReference type="Pfam" id="PF00724"/>
    </source>
</evidence>
<dbReference type="RefSeq" id="WP_133520038.1">
    <property type="nucleotide sequence ID" value="NZ_SNVW01000007.1"/>
</dbReference>
<dbReference type="Pfam" id="PF00724">
    <property type="entry name" value="Oxidored_FMN"/>
    <property type="match status" value="1"/>
</dbReference>
<dbReference type="GO" id="GO:0005829">
    <property type="term" value="C:cytosol"/>
    <property type="evidence" value="ECO:0007669"/>
    <property type="project" value="UniProtKB-ARBA"/>
</dbReference>
<dbReference type="PANTHER" id="PTHR22893">
    <property type="entry name" value="NADH OXIDOREDUCTASE-RELATED"/>
    <property type="match status" value="1"/>
</dbReference>
<dbReference type="CDD" id="cd02933">
    <property type="entry name" value="OYE_like_FMN"/>
    <property type="match status" value="1"/>
</dbReference>